<feature type="compositionally biased region" description="Acidic residues" evidence="1">
    <location>
        <begin position="235"/>
        <end position="245"/>
    </location>
</feature>
<dbReference type="AlphaFoldDB" id="R7QBV3"/>
<keyword evidence="3" id="KW-1185">Reference proteome</keyword>
<feature type="compositionally biased region" description="Polar residues" evidence="1">
    <location>
        <begin position="464"/>
        <end position="480"/>
    </location>
</feature>
<dbReference type="GeneID" id="17323059"/>
<feature type="compositionally biased region" description="Basic and acidic residues" evidence="1">
    <location>
        <begin position="199"/>
        <end position="208"/>
    </location>
</feature>
<dbReference type="Proteomes" id="UP000012073">
    <property type="component" value="Unassembled WGS sequence"/>
</dbReference>
<feature type="region of interest" description="Disordered" evidence="1">
    <location>
        <begin position="120"/>
        <end position="162"/>
    </location>
</feature>
<dbReference type="RefSeq" id="XP_005715348.1">
    <property type="nucleotide sequence ID" value="XM_005715291.1"/>
</dbReference>
<evidence type="ECO:0000256" key="1">
    <source>
        <dbReference type="SAM" id="MobiDB-lite"/>
    </source>
</evidence>
<protein>
    <submittedName>
        <fullName evidence="2">Uncharacterized protein</fullName>
    </submittedName>
</protein>
<accession>R7QBV3</accession>
<organism evidence="2 3">
    <name type="scientific">Chondrus crispus</name>
    <name type="common">Carrageen Irish moss</name>
    <name type="synonym">Polymorpha crispa</name>
    <dbReference type="NCBI Taxonomy" id="2769"/>
    <lineage>
        <taxon>Eukaryota</taxon>
        <taxon>Rhodophyta</taxon>
        <taxon>Florideophyceae</taxon>
        <taxon>Rhodymeniophycidae</taxon>
        <taxon>Gigartinales</taxon>
        <taxon>Gigartinaceae</taxon>
        <taxon>Chondrus</taxon>
    </lineage>
</organism>
<evidence type="ECO:0000313" key="3">
    <source>
        <dbReference type="Proteomes" id="UP000012073"/>
    </source>
</evidence>
<proteinExistence type="predicted"/>
<evidence type="ECO:0000313" key="2">
    <source>
        <dbReference type="EMBL" id="CDF35529.1"/>
    </source>
</evidence>
<dbReference type="EMBL" id="HG001733">
    <property type="protein sequence ID" value="CDF35529.1"/>
    <property type="molecule type" value="Genomic_DNA"/>
</dbReference>
<feature type="compositionally biased region" description="Polar residues" evidence="1">
    <location>
        <begin position="442"/>
        <end position="451"/>
    </location>
</feature>
<gene>
    <name evidence="2" type="ORF">CHC_T00003857001</name>
</gene>
<dbReference type="KEGG" id="ccp:CHC_T00003857001"/>
<dbReference type="Gramene" id="CDF35529">
    <property type="protein sequence ID" value="CDF35529"/>
    <property type="gene ID" value="CHC_T00003857001"/>
</dbReference>
<dbReference type="OrthoDB" id="10681477at2759"/>
<reference evidence="3" key="1">
    <citation type="journal article" date="2013" name="Proc. Natl. Acad. Sci. U.S.A.">
        <title>Genome structure and metabolic features in the red seaweed Chondrus crispus shed light on evolution of the Archaeplastida.</title>
        <authorList>
            <person name="Collen J."/>
            <person name="Porcel B."/>
            <person name="Carre W."/>
            <person name="Ball S.G."/>
            <person name="Chaparro C."/>
            <person name="Tonon T."/>
            <person name="Barbeyron T."/>
            <person name="Michel G."/>
            <person name="Noel B."/>
            <person name="Valentin K."/>
            <person name="Elias M."/>
            <person name="Artiguenave F."/>
            <person name="Arun A."/>
            <person name="Aury J.M."/>
            <person name="Barbosa-Neto J.F."/>
            <person name="Bothwell J.H."/>
            <person name="Bouget F.Y."/>
            <person name="Brillet L."/>
            <person name="Cabello-Hurtado F."/>
            <person name="Capella-Gutierrez S."/>
            <person name="Charrier B."/>
            <person name="Cladiere L."/>
            <person name="Cock J.M."/>
            <person name="Coelho S.M."/>
            <person name="Colleoni C."/>
            <person name="Czjzek M."/>
            <person name="Da Silva C."/>
            <person name="Delage L."/>
            <person name="Denoeud F."/>
            <person name="Deschamps P."/>
            <person name="Dittami S.M."/>
            <person name="Gabaldon T."/>
            <person name="Gachon C.M."/>
            <person name="Groisillier A."/>
            <person name="Herve C."/>
            <person name="Jabbari K."/>
            <person name="Katinka M."/>
            <person name="Kloareg B."/>
            <person name="Kowalczyk N."/>
            <person name="Labadie K."/>
            <person name="Leblanc C."/>
            <person name="Lopez P.J."/>
            <person name="McLachlan D.H."/>
            <person name="Meslet-Cladiere L."/>
            <person name="Moustafa A."/>
            <person name="Nehr Z."/>
            <person name="Nyvall Collen P."/>
            <person name="Panaud O."/>
            <person name="Partensky F."/>
            <person name="Poulain J."/>
            <person name="Rensing S.A."/>
            <person name="Rousvoal S."/>
            <person name="Samson G."/>
            <person name="Symeonidi A."/>
            <person name="Weissenbach J."/>
            <person name="Zambounis A."/>
            <person name="Wincker P."/>
            <person name="Boyen C."/>
        </authorList>
    </citation>
    <scope>NUCLEOTIDE SEQUENCE [LARGE SCALE GENOMIC DNA]</scope>
    <source>
        <strain evidence="3">cv. Stackhouse</strain>
    </source>
</reference>
<feature type="region of interest" description="Disordered" evidence="1">
    <location>
        <begin position="427"/>
        <end position="503"/>
    </location>
</feature>
<name>R7QBV3_CHOCR</name>
<feature type="compositionally biased region" description="Basic and acidic residues" evidence="1">
    <location>
        <begin position="151"/>
        <end position="162"/>
    </location>
</feature>
<feature type="compositionally biased region" description="Basic and acidic residues" evidence="1">
    <location>
        <begin position="484"/>
        <end position="503"/>
    </location>
</feature>
<sequence length="599" mass="66113">MDGVWATHALTGSKGTQALLSLVGRTQQGKVSVGVEIAFQDSPKTHVTEGNASVTAAEVVQINDLPSIDLRTETPDPEAGYSVRRDGPTGMLNELLQELHTGELTPNRVHSRKSRTEVVVVDGDNGPDGEIEAIPSSSKRPRKRRSVSFARSDRKQMEERKAKFVSTVVQTMQEDPAIVKKRQLRAALSPMNGHRTTSRKSEDREARRSTRRRKSVSLVESSDEDASPNDKSEDVPIDIDEDDDGLGVTPDSPDPSPGTRMQVDIQAPLRRMARKARSANTLDSPQPLIRTGTQRTKALDVSGAEPVSKKLRSSTKGNFVSLWDKRLERLEDAIAANETGSPSLSDVEADIEETMLFEIIPTLEKIMDAVRDGEMGLLECDQYSQQNAVIQAYKNTKDDAPYAPTAKSPGTQFYLDVWKDRRARKERKLSVPKIDDGGAQGFATNNPNGGTFANGGTSGEDRSPTASQHTGENSVRSDSSGGKVGEDDAQKAARLEREEASERARELQSRVCGKLLESMSAEAKVRVLRWAEADCSWFDDGTDMMEIVASRVVKTCAQCDERDGNYNEKCEESILLKLWANMTWRKIRRMRHRDRGASN</sequence>
<feature type="region of interest" description="Disordered" evidence="1">
    <location>
        <begin position="180"/>
        <end position="265"/>
    </location>
</feature>